<evidence type="ECO:0000313" key="1">
    <source>
        <dbReference type="EMBL" id="MBE1490417.1"/>
    </source>
</evidence>
<organism evidence="1 2">
    <name type="scientific">Plantactinospora soyae</name>
    <dbReference type="NCBI Taxonomy" id="1544732"/>
    <lineage>
        <taxon>Bacteria</taxon>
        <taxon>Bacillati</taxon>
        <taxon>Actinomycetota</taxon>
        <taxon>Actinomycetes</taxon>
        <taxon>Micromonosporales</taxon>
        <taxon>Micromonosporaceae</taxon>
        <taxon>Plantactinospora</taxon>
    </lineage>
</organism>
<sequence length="40" mass="4120">MSGTTGVRMLVVPPLVVGVLGVLAIASENADQSWGDRSVH</sequence>
<dbReference type="Proteomes" id="UP000649753">
    <property type="component" value="Unassembled WGS sequence"/>
</dbReference>
<name>A0A927M9D9_9ACTN</name>
<reference evidence="1" key="1">
    <citation type="submission" date="2020-10" db="EMBL/GenBank/DDBJ databases">
        <title>Sequencing the genomes of 1000 actinobacteria strains.</title>
        <authorList>
            <person name="Klenk H.-P."/>
        </authorList>
    </citation>
    <scope>NUCLEOTIDE SEQUENCE</scope>
    <source>
        <strain evidence="1">DSM 46832</strain>
    </source>
</reference>
<dbReference type="RefSeq" id="WP_264084092.1">
    <property type="nucleotide sequence ID" value="NZ_JADBEB010000001.1"/>
</dbReference>
<comment type="caution">
    <text evidence="1">The sequence shown here is derived from an EMBL/GenBank/DDBJ whole genome shotgun (WGS) entry which is preliminary data.</text>
</comment>
<gene>
    <name evidence="1" type="ORF">H4W31_006055</name>
</gene>
<proteinExistence type="predicted"/>
<dbReference type="AlphaFoldDB" id="A0A927M9D9"/>
<protein>
    <submittedName>
        <fullName evidence="1">Uncharacterized protein</fullName>
    </submittedName>
</protein>
<dbReference type="EMBL" id="JADBEB010000001">
    <property type="protein sequence ID" value="MBE1490417.1"/>
    <property type="molecule type" value="Genomic_DNA"/>
</dbReference>
<evidence type="ECO:0000313" key="2">
    <source>
        <dbReference type="Proteomes" id="UP000649753"/>
    </source>
</evidence>
<keyword evidence="2" id="KW-1185">Reference proteome</keyword>
<accession>A0A927M9D9</accession>